<evidence type="ECO:0000259" key="1">
    <source>
        <dbReference type="Pfam" id="PF16455"/>
    </source>
</evidence>
<evidence type="ECO:0000313" key="3">
    <source>
        <dbReference type="Proteomes" id="UP000554482"/>
    </source>
</evidence>
<dbReference type="Proteomes" id="UP000554482">
    <property type="component" value="Unassembled WGS sequence"/>
</dbReference>
<name>A0A7J6VGB1_THATH</name>
<feature type="domain" description="DC-UbP/UBTD2 N-terminal" evidence="1">
    <location>
        <begin position="82"/>
        <end position="117"/>
    </location>
</feature>
<dbReference type="Pfam" id="PF16455">
    <property type="entry name" value="UBD"/>
    <property type="match status" value="1"/>
</dbReference>
<dbReference type="InterPro" id="IPR032752">
    <property type="entry name" value="DC-UbP/UBTD2_N"/>
</dbReference>
<protein>
    <recommendedName>
        <fullName evidence="1">DC-UbP/UBTD2 N-terminal domain-containing protein</fullName>
    </recommendedName>
</protein>
<proteinExistence type="predicted"/>
<dbReference type="OrthoDB" id="1640476at2759"/>
<accession>A0A7J6VGB1</accession>
<keyword evidence="3" id="KW-1185">Reference proteome</keyword>
<dbReference type="AlphaFoldDB" id="A0A7J6VGB1"/>
<evidence type="ECO:0000313" key="2">
    <source>
        <dbReference type="EMBL" id="KAF5183255.1"/>
    </source>
</evidence>
<dbReference type="EMBL" id="JABWDY010033719">
    <property type="protein sequence ID" value="KAF5183255.1"/>
    <property type="molecule type" value="Genomic_DNA"/>
</dbReference>
<comment type="caution">
    <text evidence="2">The sequence shown here is derived from an EMBL/GenBank/DDBJ whole genome shotgun (WGS) entry which is preliminary data.</text>
</comment>
<gene>
    <name evidence="2" type="ORF">FRX31_027158</name>
</gene>
<organism evidence="2 3">
    <name type="scientific">Thalictrum thalictroides</name>
    <name type="common">Rue-anemone</name>
    <name type="synonym">Anemone thalictroides</name>
    <dbReference type="NCBI Taxonomy" id="46969"/>
    <lineage>
        <taxon>Eukaryota</taxon>
        <taxon>Viridiplantae</taxon>
        <taxon>Streptophyta</taxon>
        <taxon>Embryophyta</taxon>
        <taxon>Tracheophyta</taxon>
        <taxon>Spermatophyta</taxon>
        <taxon>Magnoliopsida</taxon>
        <taxon>Ranunculales</taxon>
        <taxon>Ranunculaceae</taxon>
        <taxon>Thalictroideae</taxon>
        <taxon>Thalictrum</taxon>
    </lineage>
</organism>
<sequence>MALASYTKDWWTSMNPPSETTVVQRGYMKDDSLASTSSSTWDIPKKLRKPKPWTPILPIRKDTAQSGASEILGKCTTLWWPESAGIITLNADLTTCYDKLGAKYELPCYVLSEPTEFCVES</sequence>
<reference evidence="2 3" key="1">
    <citation type="submission" date="2020-06" db="EMBL/GenBank/DDBJ databases">
        <title>Transcriptomic and genomic resources for Thalictrum thalictroides and T. hernandezii: Facilitating candidate gene discovery in an emerging model plant lineage.</title>
        <authorList>
            <person name="Arias T."/>
            <person name="Riano-Pachon D.M."/>
            <person name="Di Stilio V.S."/>
        </authorList>
    </citation>
    <scope>NUCLEOTIDE SEQUENCE [LARGE SCALE GENOMIC DNA]</scope>
    <source>
        <strain evidence="3">cv. WT478/WT964</strain>
        <tissue evidence="2">Leaves</tissue>
    </source>
</reference>